<dbReference type="Proteomes" id="UP000314294">
    <property type="component" value="Unassembled WGS sequence"/>
</dbReference>
<reference evidence="1 2" key="1">
    <citation type="submission" date="2019-03" db="EMBL/GenBank/DDBJ databases">
        <title>First draft genome of Liparis tanakae, snailfish: a comprehensive survey of snailfish specific genes.</title>
        <authorList>
            <person name="Kim W."/>
            <person name="Song I."/>
            <person name="Jeong J.-H."/>
            <person name="Kim D."/>
            <person name="Kim S."/>
            <person name="Ryu S."/>
            <person name="Song J.Y."/>
            <person name="Lee S.K."/>
        </authorList>
    </citation>
    <scope>NUCLEOTIDE SEQUENCE [LARGE SCALE GENOMIC DNA]</scope>
    <source>
        <tissue evidence="1">Muscle</tissue>
    </source>
</reference>
<name>A0A4Z2HHN0_9TELE</name>
<evidence type="ECO:0000313" key="1">
    <source>
        <dbReference type="EMBL" id="TNN64453.1"/>
    </source>
</evidence>
<proteinExistence type="predicted"/>
<comment type="caution">
    <text evidence="1">The sequence shown here is derived from an EMBL/GenBank/DDBJ whole genome shotgun (WGS) entry which is preliminary data.</text>
</comment>
<protein>
    <submittedName>
        <fullName evidence="1">Uncharacterized protein</fullName>
    </submittedName>
</protein>
<organism evidence="1 2">
    <name type="scientific">Liparis tanakae</name>
    <name type="common">Tanaka's snailfish</name>
    <dbReference type="NCBI Taxonomy" id="230148"/>
    <lineage>
        <taxon>Eukaryota</taxon>
        <taxon>Metazoa</taxon>
        <taxon>Chordata</taxon>
        <taxon>Craniata</taxon>
        <taxon>Vertebrata</taxon>
        <taxon>Euteleostomi</taxon>
        <taxon>Actinopterygii</taxon>
        <taxon>Neopterygii</taxon>
        <taxon>Teleostei</taxon>
        <taxon>Neoteleostei</taxon>
        <taxon>Acanthomorphata</taxon>
        <taxon>Eupercaria</taxon>
        <taxon>Perciformes</taxon>
        <taxon>Cottioidei</taxon>
        <taxon>Cottales</taxon>
        <taxon>Liparidae</taxon>
        <taxon>Liparis</taxon>
    </lineage>
</organism>
<evidence type="ECO:0000313" key="2">
    <source>
        <dbReference type="Proteomes" id="UP000314294"/>
    </source>
</evidence>
<sequence>MVEFMMCLAIWEDGVSFLTPAYREVEGAEGGNEGGEMLFVCASLGFGLVRASMLRNRLVCLELQRCIIIILKKSLHEYALPTLGDGSHHPVVNLRQCQSLVRRGLNGFGYQIGVRKIPPSITARGCFPRGLLGSQAAGGQRARGGRRGVRGERGASALLAGGGERPVGHGAVAALVIYRQVRVIDTDGRTGIISVSLLSGFVVLESGRGSGQVQDLGRF</sequence>
<dbReference type="EMBL" id="SRLO01000252">
    <property type="protein sequence ID" value="TNN64453.1"/>
    <property type="molecule type" value="Genomic_DNA"/>
</dbReference>
<keyword evidence="2" id="KW-1185">Reference proteome</keyword>
<accession>A0A4Z2HHN0</accession>
<dbReference type="AlphaFoldDB" id="A0A4Z2HHN0"/>
<gene>
    <name evidence="1" type="ORF">EYF80_025304</name>
</gene>